<organism evidence="2 3">
    <name type="scientific">Flemingia macrophylla</name>
    <dbReference type="NCBI Taxonomy" id="520843"/>
    <lineage>
        <taxon>Eukaryota</taxon>
        <taxon>Viridiplantae</taxon>
        <taxon>Streptophyta</taxon>
        <taxon>Embryophyta</taxon>
        <taxon>Tracheophyta</taxon>
        <taxon>Spermatophyta</taxon>
        <taxon>Magnoliopsida</taxon>
        <taxon>eudicotyledons</taxon>
        <taxon>Gunneridae</taxon>
        <taxon>Pentapetalae</taxon>
        <taxon>rosids</taxon>
        <taxon>fabids</taxon>
        <taxon>Fabales</taxon>
        <taxon>Fabaceae</taxon>
        <taxon>Papilionoideae</taxon>
        <taxon>50 kb inversion clade</taxon>
        <taxon>NPAAA clade</taxon>
        <taxon>indigoferoid/millettioid clade</taxon>
        <taxon>Phaseoleae</taxon>
        <taxon>Flemingia</taxon>
    </lineage>
</organism>
<dbReference type="AlphaFoldDB" id="A0ABD1LFP5"/>
<gene>
    <name evidence="2" type="ORF">Fmac_026671</name>
</gene>
<accession>A0ABD1LFP5</accession>
<proteinExistence type="predicted"/>
<comment type="caution">
    <text evidence="2">The sequence shown here is derived from an EMBL/GenBank/DDBJ whole genome shotgun (WGS) entry which is preliminary data.</text>
</comment>
<evidence type="ECO:0000259" key="1">
    <source>
        <dbReference type="Pfam" id="PF24924"/>
    </source>
</evidence>
<reference evidence="2 3" key="1">
    <citation type="submission" date="2024-08" db="EMBL/GenBank/DDBJ databases">
        <title>Insights into the chromosomal genome structure of Flemingia macrophylla.</title>
        <authorList>
            <person name="Ding Y."/>
            <person name="Zhao Y."/>
            <person name="Bi W."/>
            <person name="Wu M."/>
            <person name="Zhao G."/>
            <person name="Gong Y."/>
            <person name="Li W."/>
            <person name="Zhang P."/>
        </authorList>
    </citation>
    <scope>NUCLEOTIDE SEQUENCE [LARGE SCALE GENOMIC DNA]</scope>
    <source>
        <strain evidence="2">DYQJB</strain>
        <tissue evidence="2">Leaf</tissue>
    </source>
</reference>
<keyword evidence="3" id="KW-1185">Reference proteome</keyword>
<dbReference type="PANTHER" id="PTHR48154">
    <property type="entry name" value="PROTEIN, PUTATIVE-RELATED"/>
    <property type="match status" value="1"/>
</dbReference>
<name>A0ABD1LFP5_9FABA</name>
<evidence type="ECO:0000313" key="3">
    <source>
        <dbReference type="Proteomes" id="UP001603857"/>
    </source>
</evidence>
<dbReference type="EMBL" id="JBGMDY010000009">
    <property type="protein sequence ID" value="KAL2322292.1"/>
    <property type="molecule type" value="Genomic_DNA"/>
</dbReference>
<dbReference type="Pfam" id="PF24924">
    <property type="entry name" value="DUF7745"/>
    <property type="match status" value="1"/>
</dbReference>
<dbReference type="Proteomes" id="UP001603857">
    <property type="component" value="Unassembled WGS sequence"/>
</dbReference>
<sequence>MSVRIHREWVVYGRLWNGPSVPTNRCRKPLLKVITGISSLKVRIGHRCLLTDNNEKLGPYNGGTLGAFDRLHCFEFPQFDLVLTLEEYELMLKWPKSARVYIFKGEHVAVERVAQLVKLPLHQAALVGKGEIKGRKLNMLEDHLCTLANSEDWPIFNKTLALIMFGTTLFPYHADMVDHSAMDAFFAWDVHLTSLVPTILVDTLLSVNFCHQKQWKTLRCCSTLLYVWIITHFYALGHMGAFPDPLRSFTKIPLRRRYAMEWKAELEHWSIDHFSWICLWF</sequence>
<evidence type="ECO:0000313" key="2">
    <source>
        <dbReference type="EMBL" id="KAL2322292.1"/>
    </source>
</evidence>
<protein>
    <recommendedName>
        <fullName evidence="1">DUF7745 domain-containing protein</fullName>
    </recommendedName>
</protein>
<feature type="domain" description="DUF7745" evidence="1">
    <location>
        <begin position="71"/>
        <end position="265"/>
    </location>
</feature>
<dbReference type="InterPro" id="IPR056647">
    <property type="entry name" value="DUF7745"/>
</dbReference>
<dbReference type="PANTHER" id="PTHR48154:SF1">
    <property type="entry name" value="PROTEIN, PUTATIVE-RELATED"/>
    <property type="match status" value="1"/>
</dbReference>